<dbReference type="Proteomes" id="UP001596296">
    <property type="component" value="Unassembled WGS sequence"/>
</dbReference>
<proteinExistence type="predicted"/>
<keyword evidence="1" id="KW-1133">Transmembrane helix</keyword>
<accession>A0ABD5UPX1</accession>
<comment type="caution">
    <text evidence="2">The sequence shown here is derived from an EMBL/GenBank/DDBJ whole genome shotgun (WGS) entry which is preliminary data.</text>
</comment>
<protein>
    <submittedName>
        <fullName evidence="2">Uncharacterized protein</fullName>
    </submittedName>
</protein>
<dbReference type="EMBL" id="JBHSXL010000003">
    <property type="protein sequence ID" value="MFC6891560.1"/>
    <property type="molecule type" value="Genomic_DNA"/>
</dbReference>
<name>A0ABD5UPX1_9EURY</name>
<reference evidence="2 3" key="1">
    <citation type="journal article" date="2019" name="Int. J. Syst. Evol. Microbiol.">
        <title>The Global Catalogue of Microorganisms (GCM) 10K type strain sequencing project: providing services to taxonomists for standard genome sequencing and annotation.</title>
        <authorList>
            <consortium name="The Broad Institute Genomics Platform"/>
            <consortium name="The Broad Institute Genome Sequencing Center for Infectious Disease"/>
            <person name="Wu L."/>
            <person name="Ma J."/>
        </authorList>
    </citation>
    <scope>NUCLEOTIDE SEQUENCE [LARGE SCALE GENOMIC DNA]</scope>
    <source>
        <strain evidence="2 3">SKJ47</strain>
    </source>
</reference>
<gene>
    <name evidence="2" type="ORF">ACFQE9_02865</name>
</gene>
<dbReference type="RefSeq" id="WP_379740012.1">
    <property type="nucleotide sequence ID" value="NZ_JBHSVN010000001.1"/>
</dbReference>
<organism evidence="2 3">
    <name type="scientific">Halopenitus salinus</name>
    <dbReference type="NCBI Taxonomy" id="1198295"/>
    <lineage>
        <taxon>Archaea</taxon>
        <taxon>Methanobacteriati</taxon>
        <taxon>Methanobacteriota</taxon>
        <taxon>Stenosarchaea group</taxon>
        <taxon>Halobacteria</taxon>
        <taxon>Halobacteriales</taxon>
        <taxon>Haloferacaceae</taxon>
        <taxon>Halopenitus</taxon>
    </lineage>
</organism>
<feature type="transmembrane region" description="Helical" evidence="1">
    <location>
        <begin position="21"/>
        <end position="42"/>
    </location>
</feature>
<evidence type="ECO:0000313" key="2">
    <source>
        <dbReference type="EMBL" id="MFC6891560.1"/>
    </source>
</evidence>
<evidence type="ECO:0000313" key="3">
    <source>
        <dbReference type="Proteomes" id="UP001596296"/>
    </source>
</evidence>
<evidence type="ECO:0000256" key="1">
    <source>
        <dbReference type="SAM" id="Phobius"/>
    </source>
</evidence>
<keyword evidence="3" id="KW-1185">Reference proteome</keyword>
<dbReference type="AlphaFoldDB" id="A0ABD5UPX1"/>
<keyword evidence="1" id="KW-0812">Transmembrane</keyword>
<keyword evidence="1" id="KW-0472">Membrane</keyword>
<sequence>MSTNESRSSTTPFMQRLYDRIWLLAAAAFVFFLVAYVGWGVLDVLSLPAR</sequence>